<sequence length="233" mass="26364">TDVLFEQDHIFFEDHDINLTSALYNVFGSDFSFIPVEVRLYQQNTLISSKSVTICVITETFDVSVEISNLTIDIISSSNNIWMSFTNGTAAYNNSHSIPYIPNNNPPVVKIYDSYGELVRIIPLYPYFDDNIETEIYNTVNITNNQFIVQLPIPSSGEFCSLETVYVNGTSYLFSYFINSKNNELLITLLTDEDLDGSYDASAPISIDYGVSMEMRLTDQFVASFDFSTLSFC</sequence>
<dbReference type="EMBL" id="LAZR01004009">
    <property type="protein sequence ID" value="KKN12642.1"/>
    <property type="molecule type" value="Genomic_DNA"/>
</dbReference>
<comment type="caution">
    <text evidence="1">The sequence shown here is derived from an EMBL/GenBank/DDBJ whole genome shotgun (WGS) entry which is preliminary data.</text>
</comment>
<name>A0A0F9NKT6_9ZZZZ</name>
<dbReference type="AlphaFoldDB" id="A0A0F9NKT6"/>
<accession>A0A0F9NKT6</accession>
<evidence type="ECO:0000313" key="1">
    <source>
        <dbReference type="EMBL" id="KKN12642.1"/>
    </source>
</evidence>
<protein>
    <submittedName>
        <fullName evidence="1">Uncharacterized protein</fullName>
    </submittedName>
</protein>
<proteinExistence type="predicted"/>
<feature type="non-terminal residue" evidence="1">
    <location>
        <position position="1"/>
    </location>
</feature>
<organism evidence="1">
    <name type="scientific">marine sediment metagenome</name>
    <dbReference type="NCBI Taxonomy" id="412755"/>
    <lineage>
        <taxon>unclassified sequences</taxon>
        <taxon>metagenomes</taxon>
        <taxon>ecological metagenomes</taxon>
    </lineage>
</organism>
<gene>
    <name evidence="1" type="ORF">LCGC14_1014420</name>
</gene>
<reference evidence="1" key="1">
    <citation type="journal article" date="2015" name="Nature">
        <title>Complex archaea that bridge the gap between prokaryotes and eukaryotes.</title>
        <authorList>
            <person name="Spang A."/>
            <person name="Saw J.H."/>
            <person name="Jorgensen S.L."/>
            <person name="Zaremba-Niedzwiedzka K."/>
            <person name="Martijn J."/>
            <person name="Lind A.E."/>
            <person name="van Eijk R."/>
            <person name="Schleper C."/>
            <person name="Guy L."/>
            <person name="Ettema T.J."/>
        </authorList>
    </citation>
    <scope>NUCLEOTIDE SEQUENCE</scope>
</reference>